<dbReference type="Proteomes" id="UP000249299">
    <property type="component" value="Unassembled WGS sequence"/>
</dbReference>
<proteinExistence type="predicted"/>
<dbReference type="PANTHER" id="PTHR32309">
    <property type="entry name" value="TYROSINE-PROTEIN KINASE"/>
    <property type="match status" value="1"/>
</dbReference>
<dbReference type="EMBL" id="NPEV01000024">
    <property type="protein sequence ID" value="RAI26906.1"/>
    <property type="molecule type" value="Genomic_DNA"/>
</dbReference>
<evidence type="ECO:0000313" key="4">
    <source>
        <dbReference type="Proteomes" id="UP000249299"/>
    </source>
</evidence>
<keyword evidence="2" id="KW-0472">Membrane</keyword>
<dbReference type="GO" id="GO:0004713">
    <property type="term" value="F:protein tyrosine kinase activity"/>
    <property type="evidence" value="ECO:0007669"/>
    <property type="project" value="TreeGrafter"/>
</dbReference>
<name>A0A327JMU8_9HYPH</name>
<keyword evidence="2" id="KW-0812">Transmembrane</keyword>
<keyword evidence="1" id="KW-0175">Coiled coil</keyword>
<reference evidence="3 4" key="1">
    <citation type="submission" date="2017-07" db="EMBL/GenBank/DDBJ databases">
        <title>Draft Genome Sequences of Select Purple Nonsulfur Bacteria.</title>
        <authorList>
            <person name="Lasarre B."/>
            <person name="Mckinlay J.B."/>
        </authorList>
    </citation>
    <scope>NUCLEOTIDE SEQUENCE [LARGE SCALE GENOMIC DNA]</scope>
    <source>
        <strain evidence="3 4">DSM 11290</strain>
    </source>
</reference>
<dbReference type="PANTHER" id="PTHR32309:SF13">
    <property type="entry name" value="FERRIC ENTEROBACTIN TRANSPORT PROTEIN FEPE"/>
    <property type="match status" value="1"/>
</dbReference>
<dbReference type="InterPro" id="IPR050445">
    <property type="entry name" value="Bact_polysacc_biosynth/exp"/>
</dbReference>
<comment type="caution">
    <text evidence="3">The sequence shown here is derived from an EMBL/GenBank/DDBJ whole genome shotgun (WGS) entry which is preliminary data.</text>
</comment>
<evidence type="ECO:0000256" key="1">
    <source>
        <dbReference type="SAM" id="Coils"/>
    </source>
</evidence>
<evidence type="ECO:0000313" key="3">
    <source>
        <dbReference type="EMBL" id="RAI26906.1"/>
    </source>
</evidence>
<feature type="transmembrane region" description="Helical" evidence="2">
    <location>
        <begin position="429"/>
        <end position="450"/>
    </location>
</feature>
<protein>
    <recommendedName>
        <fullName evidence="5">Tyrosine kinase G-rich domain-containing protein</fullName>
    </recommendedName>
</protein>
<dbReference type="AlphaFoldDB" id="A0A327JMU8"/>
<feature type="transmembrane region" description="Helical" evidence="2">
    <location>
        <begin position="21"/>
        <end position="43"/>
    </location>
</feature>
<evidence type="ECO:0008006" key="5">
    <source>
        <dbReference type="Google" id="ProtNLM"/>
    </source>
</evidence>
<accession>A0A327JMU8</accession>
<gene>
    <name evidence="3" type="ORF">CH339_12005</name>
</gene>
<keyword evidence="2" id="KW-1133">Transmembrane helix</keyword>
<evidence type="ECO:0000256" key="2">
    <source>
        <dbReference type="SAM" id="Phobius"/>
    </source>
</evidence>
<keyword evidence="4" id="KW-1185">Reference proteome</keyword>
<dbReference type="GO" id="GO:0005886">
    <property type="term" value="C:plasma membrane"/>
    <property type="evidence" value="ECO:0007669"/>
    <property type="project" value="TreeGrafter"/>
</dbReference>
<feature type="coiled-coil region" evidence="1">
    <location>
        <begin position="178"/>
        <end position="241"/>
    </location>
</feature>
<organism evidence="3 4">
    <name type="scientific">Rhodobium orientis</name>
    <dbReference type="NCBI Taxonomy" id="34017"/>
    <lineage>
        <taxon>Bacteria</taxon>
        <taxon>Pseudomonadati</taxon>
        <taxon>Pseudomonadota</taxon>
        <taxon>Alphaproteobacteria</taxon>
        <taxon>Hyphomicrobiales</taxon>
        <taxon>Rhodobiaceae</taxon>
        <taxon>Rhodobium</taxon>
    </lineage>
</organism>
<sequence>MSALSAARLLRGGRVGDFQRMPRYAVVIFGGLVAIWVPVILYLSAAPLRYQSEAAMIMPGAGASSSVNLSEIGQASTSASSPYSSSAISPTVTYKSLMESRRVLVRAATSLDMEVRDLGRPRIKLLDQTSLIRVTMTGASPQGAAKKTEAVLAAFLGELDKLRGDEMARREGSTIDTVREHQEEVEAIRVKISKLQAETGLASAQQHLELVTMVENLGQQIVTTTSELREAEQEVEALSRMLRVDADHASAMLRLHADIEFGAISANAAKASAELSSLDGRFGPNHPQVVKVRNNLLGARLRMNERARTVTGLSVDTMWEHVDPSSDGQRSALLAQLVNLVTKRDGLAARQQTLKTEHEAARERVRNLIETVSRLDSLNRDYKVAEAVFASALARMNTTRNDVFASYPMVQVVEQPTIEWEPSSPKKKIALGAAGAASLFFLMGLTLTWIRRPLIDKLLTRGEDGAEPDNATA</sequence>